<keyword evidence="2" id="KW-0560">Oxidoreductase</keyword>
<dbReference type="EMBL" id="JALHAT010000039">
    <property type="protein sequence ID" value="MCJ1962365.1"/>
    <property type="molecule type" value="Genomic_DNA"/>
</dbReference>
<dbReference type="CDD" id="cd05233">
    <property type="entry name" value="SDR_c"/>
    <property type="match status" value="1"/>
</dbReference>
<keyword evidence="4" id="KW-1185">Reference proteome</keyword>
<dbReference type="SUPFAM" id="SSF51735">
    <property type="entry name" value="NAD(P)-binding Rossmann-fold domains"/>
    <property type="match status" value="1"/>
</dbReference>
<dbReference type="Gene3D" id="3.40.50.720">
    <property type="entry name" value="NAD(P)-binding Rossmann-like Domain"/>
    <property type="match status" value="1"/>
</dbReference>
<organism evidence="3 4">
    <name type="scientific">Novosphingobium mangrovi</name>
    <name type="common">ex Hu et al. 2023</name>
    <dbReference type="NCBI Taxonomy" id="2930094"/>
    <lineage>
        <taxon>Bacteria</taxon>
        <taxon>Pseudomonadati</taxon>
        <taxon>Pseudomonadota</taxon>
        <taxon>Alphaproteobacteria</taxon>
        <taxon>Sphingomonadales</taxon>
        <taxon>Sphingomonadaceae</taxon>
        <taxon>Novosphingobium</taxon>
    </lineage>
</organism>
<gene>
    <name evidence="3" type="ORF">MTR65_16855</name>
</gene>
<comment type="caution">
    <text evidence="3">The sequence shown here is derived from an EMBL/GenBank/DDBJ whole genome shotgun (WGS) entry which is preliminary data.</text>
</comment>
<dbReference type="InterPro" id="IPR002347">
    <property type="entry name" value="SDR_fam"/>
</dbReference>
<dbReference type="Proteomes" id="UP001162802">
    <property type="component" value="Unassembled WGS sequence"/>
</dbReference>
<dbReference type="PANTHER" id="PTHR43669">
    <property type="entry name" value="5-KETO-D-GLUCONATE 5-REDUCTASE"/>
    <property type="match status" value="1"/>
</dbReference>
<proteinExistence type="inferred from homology"/>
<dbReference type="PRINTS" id="PR00081">
    <property type="entry name" value="GDHRDH"/>
</dbReference>
<evidence type="ECO:0000256" key="1">
    <source>
        <dbReference type="ARBA" id="ARBA00006484"/>
    </source>
</evidence>
<sequence>MNARKVAIVTGAAGGIGEAIVRRFGEEGVAVLGTGRTEAALADLKARLEGEMEFDYAVADLAADAGPAAVVARAMERFGRIDFVVNNAGSFNIGPVDATTDAMLDEVLGISLRAPFRLCREALAHMGGDGMGGAVIFIGSTWGLYGTCGGGAYSTVKAGQIGLMQTMAAEYGPRGIRSNYVAPTVVKTGMTESFWEADAFRRINHEFTPLTRDCTAQDIAEMVVFLCSDRAGFVNGQTIAVDGGISATRYLAPEALGATRL</sequence>
<evidence type="ECO:0000256" key="2">
    <source>
        <dbReference type="ARBA" id="ARBA00023002"/>
    </source>
</evidence>
<dbReference type="RefSeq" id="WP_243802259.1">
    <property type="nucleotide sequence ID" value="NZ_JALHAT010000039.1"/>
</dbReference>
<protein>
    <submittedName>
        <fullName evidence="3">SDR family oxidoreductase</fullName>
    </submittedName>
</protein>
<evidence type="ECO:0000313" key="4">
    <source>
        <dbReference type="Proteomes" id="UP001162802"/>
    </source>
</evidence>
<name>A0ABT0AGN1_9SPHN</name>
<comment type="similarity">
    <text evidence="1">Belongs to the short-chain dehydrogenases/reductases (SDR) family.</text>
</comment>
<dbReference type="InterPro" id="IPR036291">
    <property type="entry name" value="NAD(P)-bd_dom_sf"/>
</dbReference>
<dbReference type="PANTHER" id="PTHR43669:SF3">
    <property type="entry name" value="ALCOHOL DEHYDROGENASE, PUTATIVE (AFU_ORTHOLOGUE AFUA_3G03445)-RELATED"/>
    <property type="match status" value="1"/>
</dbReference>
<reference evidence="3" key="1">
    <citation type="submission" date="2022-03" db="EMBL/GenBank/DDBJ databases">
        <title>Identification of a novel bacterium isolated from mangrove sediments.</title>
        <authorList>
            <person name="Pan X."/>
        </authorList>
    </citation>
    <scope>NUCLEOTIDE SEQUENCE</scope>
    <source>
        <strain evidence="3">B2637</strain>
    </source>
</reference>
<dbReference type="Pfam" id="PF13561">
    <property type="entry name" value="adh_short_C2"/>
    <property type="match status" value="1"/>
</dbReference>
<dbReference type="PRINTS" id="PR00080">
    <property type="entry name" value="SDRFAMILY"/>
</dbReference>
<evidence type="ECO:0000313" key="3">
    <source>
        <dbReference type="EMBL" id="MCJ1962365.1"/>
    </source>
</evidence>
<accession>A0ABT0AGN1</accession>